<name>A0ABV6VHU8_9ACTN</name>
<proteinExistence type="predicted"/>
<keyword evidence="2" id="KW-1185">Reference proteome</keyword>
<gene>
    <name evidence="1" type="ORF">ACEZDG_28970</name>
</gene>
<evidence type="ECO:0000313" key="1">
    <source>
        <dbReference type="EMBL" id="MFC1413307.1"/>
    </source>
</evidence>
<evidence type="ECO:0000313" key="2">
    <source>
        <dbReference type="Proteomes" id="UP001592582"/>
    </source>
</evidence>
<protein>
    <submittedName>
        <fullName evidence="1">Uncharacterized protein</fullName>
    </submittedName>
</protein>
<accession>A0ABV6VHU8</accession>
<sequence>MLLEQKRHDQRHRQRLAWAGLIAQSIGHATGLAALVVLAVVAWHAFDVGAKTQGAAIICTGAVSIVAVFVTGRRSADRRAATPQDEPAPGGAEQ</sequence>
<comment type="caution">
    <text evidence="1">The sequence shown here is derived from an EMBL/GenBank/DDBJ whole genome shotgun (WGS) entry which is preliminary data.</text>
</comment>
<dbReference type="Proteomes" id="UP001592582">
    <property type="component" value="Unassembled WGS sequence"/>
</dbReference>
<dbReference type="EMBL" id="JBHEZX010000015">
    <property type="protein sequence ID" value="MFC1413307.1"/>
    <property type="molecule type" value="Genomic_DNA"/>
</dbReference>
<organism evidence="1 2">
    <name type="scientific">Streptacidiphilus alkalitolerans</name>
    <dbReference type="NCBI Taxonomy" id="3342712"/>
    <lineage>
        <taxon>Bacteria</taxon>
        <taxon>Bacillati</taxon>
        <taxon>Actinomycetota</taxon>
        <taxon>Actinomycetes</taxon>
        <taxon>Kitasatosporales</taxon>
        <taxon>Streptomycetaceae</taxon>
        <taxon>Streptacidiphilus</taxon>
    </lineage>
</organism>
<reference evidence="1 2" key="1">
    <citation type="submission" date="2024-09" db="EMBL/GenBank/DDBJ databases">
        <authorList>
            <person name="Lee S.D."/>
        </authorList>
    </citation>
    <scope>NUCLEOTIDE SEQUENCE [LARGE SCALE GENOMIC DNA]</scope>
    <source>
        <strain evidence="1 2">N1-1</strain>
    </source>
</reference>